<dbReference type="GO" id="GO:0003341">
    <property type="term" value="P:cilium movement"/>
    <property type="evidence" value="ECO:0007669"/>
    <property type="project" value="TreeGrafter"/>
</dbReference>
<evidence type="ECO:0000313" key="3">
    <source>
        <dbReference type="EMBL" id="CAL1283730.1"/>
    </source>
</evidence>
<protein>
    <recommendedName>
        <fullName evidence="2">CS domain-containing protein</fullName>
    </recommendedName>
</protein>
<accession>A0AAV2AIH4</accession>
<dbReference type="SMART" id="SM00028">
    <property type="entry name" value="TPR"/>
    <property type="match status" value="3"/>
</dbReference>
<dbReference type="InterPro" id="IPR007052">
    <property type="entry name" value="CS_dom"/>
</dbReference>
<dbReference type="GO" id="GO:0036159">
    <property type="term" value="P:inner dynein arm assembly"/>
    <property type="evidence" value="ECO:0007669"/>
    <property type="project" value="TreeGrafter"/>
</dbReference>
<dbReference type="Gene3D" id="2.60.40.790">
    <property type="match status" value="1"/>
</dbReference>
<evidence type="ECO:0000313" key="4">
    <source>
        <dbReference type="Proteomes" id="UP001497382"/>
    </source>
</evidence>
<feature type="coiled-coil region" evidence="1">
    <location>
        <begin position="130"/>
        <end position="179"/>
    </location>
</feature>
<dbReference type="SUPFAM" id="SSF49764">
    <property type="entry name" value="HSP20-like chaperones"/>
    <property type="match status" value="1"/>
</dbReference>
<dbReference type="Pfam" id="PF04969">
    <property type="entry name" value="CS"/>
    <property type="match status" value="1"/>
</dbReference>
<reference evidence="3 4" key="1">
    <citation type="submission" date="2024-04" db="EMBL/GenBank/DDBJ databases">
        <authorList>
            <person name="Rising A."/>
            <person name="Reimegard J."/>
            <person name="Sonavane S."/>
            <person name="Akerstrom W."/>
            <person name="Nylinder S."/>
            <person name="Hedman E."/>
            <person name="Kallberg Y."/>
        </authorList>
    </citation>
    <scope>NUCLEOTIDE SEQUENCE [LARGE SCALE GENOMIC DNA]</scope>
</reference>
<dbReference type="InterPro" id="IPR019734">
    <property type="entry name" value="TPR_rpt"/>
</dbReference>
<dbReference type="AlphaFoldDB" id="A0AAV2AIH4"/>
<dbReference type="InterPro" id="IPR052004">
    <property type="entry name" value="Dynein_assembly_factor_4"/>
</dbReference>
<dbReference type="Proteomes" id="UP001497382">
    <property type="component" value="Unassembled WGS sequence"/>
</dbReference>
<gene>
    <name evidence="3" type="ORF">LARSCL_LOCUS12784</name>
</gene>
<evidence type="ECO:0000256" key="1">
    <source>
        <dbReference type="SAM" id="Coils"/>
    </source>
</evidence>
<dbReference type="PANTHER" id="PTHR46492:SF1">
    <property type="entry name" value="DYNEIN AXONEMAL ASSEMBLY FACTOR 4"/>
    <property type="match status" value="1"/>
</dbReference>
<dbReference type="GO" id="GO:0036158">
    <property type="term" value="P:outer dynein arm assembly"/>
    <property type="evidence" value="ECO:0007669"/>
    <property type="project" value="TreeGrafter"/>
</dbReference>
<dbReference type="InterPro" id="IPR008978">
    <property type="entry name" value="HSP20-like_chaperone"/>
</dbReference>
<dbReference type="PROSITE" id="PS51203">
    <property type="entry name" value="CS"/>
    <property type="match status" value="1"/>
</dbReference>
<name>A0AAV2AIH4_9ARAC</name>
<keyword evidence="1" id="KW-0175">Coiled coil</keyword>
<comment type="caution">
    <text evidence="3">The sequence shown here is derived from an EMBL/GenBank/DDBJ whole genome shotgun (WGS) entry which is preliminary data.</text>
</comment>
<proteinExistence type="predicted"/>
<organism evidence="3 4">
    <name type="scientific">Larinioides sclopetarius</name>
    <dbReference type="NCBI Taxonomy" id="280406"/>
    <lineage>
        <taxon>Eukaryota</taxon>
        <taxon>Metazoa</taxon>
        <taxon>Ecdysozoa</taxon>
        <taxon>Arthropoda</taxon>
        <taxon>Chelicerata</taxon>
        <taxon>Arachnida</taxon>
        <taxon>Araneae</taxon>
        <taxon>Araneomorphae</taxon>
        <taxon>Entelegynae</taxon>
        <taxon>Araneoidea</taxon>
        <taxon>Araneidae</taxon>
        <taxon>Larinioides</taxon>
    </lineage>
</organism>
<evidence type="ECO:0000259" key="2">
    <source>
        <dbReference type="PROSITE" id="PS51203"/>
    </source>
</evidence>
<keyword evidence="4" id="KW-1185">Reference proteome</keyword>
<dbReference type="Gene3D" id="1.25.40.10">
    <property type="entry name" value="Tetratricopeptide repeat domain"/>
    <property type="match status" value="1"/>
</dbReference>
<dbReference type="PANTHER" id="PTHR46492">
    <property type="entry name" value="DYNEIN ASSEMBLY FACTOR 4, AXONEMAL"/>
    <property type="match status" value="1"/>
</dbReference>
<sequence length="373" mass="43411">MPLIIKEKDIEWFESKDKILIIVPLSSRVDVKPSVLHTSKYLKVSSPPYLWECFLFGSVDPEKSFVRITGDKVSFELQKSVDEMWNALTHSQAGCDSYRKEQREAAFEEHQKHLQNSLESKLQRKQTVHRESIRRQMELEELDRQTIEREKMLENQKAAEEIKRKKEQLKANMIAQKRKQLQRLSEQIPPTRKSGHIRVNFTPRVFPTAARESQEAEEKEWLDKQLAASVSLKLDLGDLSPEERNPQWLKSKAESMFKKGDFRSAINAYTLAIRMCPNLYSLHLGRSACHLKLHNLHKAIEDSSKALELLVPAVPSNANDRKEAHRIRGMAFQKLELYIESLMDFEAALKIDANDEEMKQKSYEVRNLIEKDT</sequence>
<feature type="domain" description="CS" evidence="2">
    <location>
        <begin position="5"/>
        <end position="89"/>
    </location>
</feature>
<dbReference type="SUPFAM" id="SSF48452">
    <property type="entry name" value="TPR-like"/>
    <property type="match status" value="1"/>
</dbReference>
<dbReference type="InterPro" id="IPR011990">
    <property type="entry name" value="TPR-like_helical_dom_sf"/>
</dbReference>
<dbReference type="EMBL" id="CAXIEN010000171">
    <property type="protein sequence ID" value="CAL1283730.1"/>
    <property type="molecule type" value="Genomic_DNA"/>
</dbReference>